<evidence type="ECO:0000313" key="2">
    <source>
        <dbReference type="Proteomes" id="UP001497535"/>
    </source>
</evidence>
<gene>
    <name evidence="1" type="ORF">MENTE1834_LOCUS48583</name>
</gene>
<accession>A0ACB1B7E6</accession>
<comment type="caution">
    <text evidence="1">The sequence shown here is derived from an EMBL/GenBank/DDBJ whole genome shotgun (WGS) entry which is preliminary data.</text>
</comment>
<proteinExistence type="predicted"/>
<organism evidence="1 2">
    <name type="scientific">Meloidogyne enterolobii</name>
    <name type="common">Root-knot nematode worm</name>
    <name type="synonym">Meloidogyne mayaguensis</name>
    <dbReference type="NCBI Taxonomy" id="390850"/>
    <lineage>
        <taxon>Eukaryota</taxon>
        <taxon>Metazoa</taxon>
        <taxon>Ecdysozoa</taxon>
        <taxon>Nematoda</taxon>
        <taxon>Chromadorea</taxon>
        <taxon>Rhabditida</taxon>
        <taxon>Tylenchina</taxon>
        <taxon>Tylenchomorpha</taxon>
        <taxon>Tylenchoidea</taxon>
        <taxon>Meloidogynidae</taxon>
        <taxon>Meloidogyninae</taxon>
        <taxon>Meloidogyne</taxon>
    </lineage>
</organism>
<name>A0ACB1B7E6_MELEN</name>
<reference evidence="1" key="1">
    <citation type="submission" date="2023-11" db="EMBL/GenBank/DDBJ databases">
        <authorList>
            <person name="Poullet M."/>
        </authorList>
    </citation>
    <scope>NUCLEOTIDE SEQUENCE</scope>
    <source>
        <strain evidence="1">E1834</strain>
    </source>
</reference>
<evidence type="ECO:0000313" key="1">
    <source>
        <dbReference type="EMBL" id="CAK5127577.1"/>
    </source>
</evidence>
<protein>
    <submittedName>
        <fullName evidence="1">Uncharacterized protein</fullName>
    </submittedName>
</protein>
<dbReference type="EMBL" id="CAVMJV010000244">
    <property type="protein sequence ID" value="CAK5127577.1"/>
    <property type="molecule type" value="Genomic_DNA"/>
</dbReference>
<sequence length="46" mass="5475">MAVVILTMMTVGYYSKAGEYLFPFFNWINRRCPIPRGYLFNRHITS</sequence>
<dbReference type="Proteomes" id="UP001497535">
    <property type="component" value="Unassembled WGS sequence"/>
</dbReference>
<keyword evidence="2" id="KW-1185">Reference proteome</keyword>